<evidence type="ECO:0000256" key="1">
    <source>
        <dbReference type="SAM" id="MobiDB-lite"/>
    </source>
</evidence>
<protein>
    <recommendedName>
        <fullName evidence="4">CCHC-type domain-containing protein</fullName>
    </recommendedName>
</protein>
<organism evidence="2 3">
    <name type="scientific">Penicillium crustosum</name>
    <name type="common">Blue mold fungus</name>
    <dbReference type="NCBI Taxonomy" id="36656"/>
    <lineage>
        <taxon>Eukaryota</taxon>
        <taxon>Fungi</taxon>
        <taxon>Dikarya</taxon>
        <taxon>Ascomycota</taxon>
        <taxon>Pezizomycotina</taxon>
        <taxon>Eurotiomycetes</taxon>
        <taxon>Eurotiomycetidae</taxon>
        <taxon>Eurotiales</taxon>
        <taxon>Aspergillaceae</taxon>
        <taxon>Penicillium</taxon>
    </lineage>
</organism>
<feature type="compositionally biased region" description="Gly residues" evidence="1">
    <location>
        <begin position="1"/>
        <end position="14"/>
    </location>
</feature>
<dbReference type="AlphaFoldDB" id="A0A9P5GHH7"/>
<feature type="non-terminal residue" evidence="2">
    <location>
        <position position="1"/>
    </location>
</feature>
<proteinExistence type="predicted"/>
<accession>A0A9P5GHH7</accession>
<dbReference type="EMBL" id="JAAOZQ010000098">
    <property type="protein sequence ID" value="KAF7518537.1"/>
    <property type="molecule type" value="Genomic_DNA"/>
</dbReference>
<keyword evidence="3" id="KW-1185">Reference proteome</keyword>
<dbReference type="GO" id="GO:0003676">
    <property type="term" value="F:nucleic acid binding"/>
    <property type="evidence" value="ECO:0007669"/>
    <property type="project" value="InterPro"/>
</dbReference>
<feature type="region of interest" description="Disordered" evidence="1">
    <location>
        <begin position="1"/>
        <end position="21"/>
    </location>
</feature>
<comment type="caution">
    <text evidence="2">The sequence shown here is derived from an EMBL/GenBank/DDBJ whole genome shotgun (WGS) entry which is preliminary data.</text>
</comment>
<evidence type="ECO:0008006" key="4">
    <source>
        <dbReference type="Google" id="ProtNLM"/>
    </source>
</evidence>
<reference evidence="2" key="1">
    <citation type="submission" date="2020-02" db="EMBL/GenBank/DDBJ databases">
        <authorList>
            <person name="Lichtner F.J."/>
        </authorList>
    </citation>
    <scope>NUCLEOTIDE SEQUENCE</scope>
    <source>
        <strain evidence="2">G10</strain>
    </source>
</reference>
<evidence type="ECO:0000313" key="3">
    <source>
        <dbReference type="Proteomes" id="UP000701341"/>
    </source>
</evidence>
<sequence>MARGGRGGRGGGRGGRVHGKETRSCHFCLRRGHLKGNCPTVMAIQGLVQLARADGTLV</sequence>
<evidence type="ECO:0000313" key="2">
    <source>
        <dbReference type="EMBL" id="KAF7518537.1"/>
    </source>
</evidence>
<gene>
    <name evidence="2" type="ORF">PCG10_010670</name>
</gene>
<dbReference type="Proteomes" id="UP000701341">
    <property type="component" value="Unassembled WGS sequence"/>
</dbReference>
<dbReference type="SUPFAM" id="SSF57756">
    <property type="entry name" value="Retrovirus zinc finger-like domains"/>
    <property type="match status" value="1"/>
</dbReference>
<dbReference type="GO" id="GO:0008270">
    <property type="term" value="F:zinc ion binding"/>
    <property type="evidence" value="ECO:0007669"/>
    <property type="project" value="InterPro"/>
</dbReference>
<name>A0A9P5GHH7_PENCR</name>
<dbReference type="InterPro" id="IPR036875">
    <property type="entry name" value="Znf_CCHC_sf"/>
</dbReference>